<keyword evidence="2" id="KW-0560">Oxidoreductase</keyword>
<sequence length="242" mass="27649">MDLEALLQHRRAVKIFDQEKPLDTEKVKHCLELATLAPSSSNMQLWAFYHITDKSVIAELKKACMDQSNVSTASEVVVFVTRQDLYRKRARAVLEFERDNIRRNSPVEKQEKRIKDRELYYGKLMPFLYSRFLGAVGAVRKLVVWTAGVFRPVVYEVSEADMRVVVHKTCALAAQTFMIAMAGEGYDTCPVEGFDSKMIKKILSLPRGAAVNMVVPCGIRKGPESVWGDRFRVPFDEVYHRV</sequence>
<dbReference type="SUPFAM" id="SSF55469">
    <property type="entry name" value="FMN-dependent nitroreductase-like"/>
    <property type="match status" value="1"/>
</dbReference>
<dbReference type="STRING" id="551991.SAMN05192529_1412"/>
<dbReference type="AlphaFoldDB" id="A0A1H4D0L9"/>
<comment type="similarity">
    <text evidence="1">Belongs to the nitroreductase family.</text>
</comment>
<dbReference type="PANTHER" id="PTHR43673">
    <property type="entry name" value="NAD(P)H NITROREDUCTASE YDGI-RELATED"/>
    <property type="match status" value="1"/>
</dbReference>
<proteinExistence type="inferred from homology"/>
<dbReference type="Pfam" id="PF00881">
    <property type="entry name" value="Nitroreductase"/>
    <property type="match status" value="1"/>
</dbReference>
<feature type="domain" description="Nitroreductase" evidence="3">
    <location>
        <begin position="8"/>
        <end position="218"/>
    </location>
</feature>
<name>A0A1H4D0L9_9BACT</name>
<dbReference type="OrthoDB" id="9809288at2"/>
<keyword evidence="5" id="KW-1185">Reference proteome</keyword>
<evidence type="ECO:0000256" key="2">
    <source>
        <dbReference type="ARBA" id="ARBA00023002"/>
    </source>
</evidence>
<evidence type="ECO:0000313" key="4">
    <source>
        <dbReference type="EMBL" id="SEA66177.1"/>
    </source>
</evidence>
<evidence type="ECO:0000256" key="1">
    <source>
        <dbReference type="ARBA" id="ARBA00007118"/>
    </source>
</evidence>
<dbReference type="InterPro" id="IPR000415">
    <property type="entry name" value="Nitroreductase-like"/>
</dbReference>
<dbReference type="Proteomes" id="UP000199041">
    <property type="component" value="Unassembled WGS sequence"/>
</dbReference>
<dbReference type="Gene3D" id="3.40.109.10">
    <property type="entry name" value="NADH Oxidase"/>
    <property type="match status" value="1"/>
</dbReference>
<evidence type="ECO:0000313" key="5">
    <source>
        <dbReference type="Proteomes" id="UP000199041"/>
    </source>
</evidence>
<dbReference type="EMBL" id="FNQY01000041">
    <property type="protein sequence ID" value="SEA66177.1"/>
    <property type="molecule type" value="Genomic_DNA"/>
</dbReference>
<dbReference type="InterPro" id="IPR029479">
    <property type="entry name" value="Nitroreductase"/>
</dbReference>
<dbReference type="GO" id="GO:0016491">
    <property type="term" value="F:oxidoreductase activity"/>
    <property type="evidence" value="ECO:0007669"/>
    <property type="project" value="UniProtKB-KW"/>
</dbReference>
<protein>
    <submittedName>
        <fullName evidence="4">Nitroreductase</fullName>
    </submittedName>
</protein>
<reference evidence="4 5" key="1">
    <citation type="submission" date="2016-10" db="EMBL/GenBank/DDBJ databases">
        <authorList>
            <person name="de Groot N.N."/>
        </authorList>
    </citation>
    <scope>NUCLEOTIDE SEQUENCE [LARGE SCALE GENOMIC DNA]</scope>
    <source>
        <strain evidence="4 5">Vu-144</strain>
    </source>
</reference>
<dbReference type="CDD" id="cd02137">
    <property type="entry name" value="MhqN-like"/>
    <property type="match status" value="1"/>
</dbReference>
<dbReference type="RefSeq" id="WP_091401479.1">
    <property type="nucleotide sequence ID" value="NZ_FNQY01000041.1"/>
</dbReference>
<dbReference type="PANTHER" id="PTHR43673:SF10">
    <property type="entry name" value="NADH DEHYDROGENASE_NAD(P)H NITROREDUCTASE XCC3605-RELATED"/>
    <property type="match status" value="1"/>
</dbReference>
<gene>
    <name evidence="4" type="ORF">SAMN05192529_1412</name>
</gene>
<accession>A0A1H4D0L9</accession>
<evidence type="ECO:0000259" key="3">
    <source>
        <dbReference type="Pfam" id="PF00881"/>
    </source>
</evidence>
<organism evidence="4 5">
    <name type="scientific">Arachidicoccus rhizosphaerae</name>
    <dbReference type="NCBI Taxonomy" id="551991"/>
    <lineage>
        <taxon>Bacteria</taxon>
        <taxon>Pseudomonadati</taxon>
        <taxon>Bacteroidota</taxon>
        <taxon>Chitinophagia</taxon>
        <taxon>Chitinophagales</taxon>
        <taxon>Chitinophagaceae</taxon>
        <taxon>Arachidicoccus</taxon>
    </lineage>
</organism>